<dbReference type="AlphaFoldDB" id="A0A7J6IK39"/>
<dbReference type="RefSeq" id="XP_066007525.1">
    <property type="nucleotide sequence ID" value="XM_066153146.1"/>
</dbReference>
<evidence type="ECO:0000313" key="2">
    <source>
        <dbReference type="EMBL" id="KAF4476921.1"/>
    </source>
</evidence>
<keyword evidence="3" id="KW-1185">Reference proteome</keyword>
<accession>A0A7J6IK39</accession>
<name>A0A7J6IK39_COLFN</name>
<dbReference type="InParanoid" id="A0A7J6IK39"/>
<reference evidence="2 3" key="2">
    <citation type="submission" date="2020-04" db="EMBL/GenBank/DDBJ databases">
        <title>Genome sequencing and assembly of multiple isolates from the Colletotrichum gloeosporioides species complex.</title>
        <authorList>
            <person name="Gan P."/>
            <person name="Shirasu K."/>
        </authorList>
    </citation>
    <scope>NUCLEOTIDE SEQUENCE [LARGE SCALE GENOMIC DNA]</scope>
    <source>
        <strain evidence="2 3">Nara gc5</strain>
    </source>
</reference>
<comment type="caution">
    <text evidence="2">The sequence shown here is derived from an EMBL/GenBank/DDBJ whole genome shotgun (WGS) entry which is preliminary data.</text>
</comment>
<dbReference type="Proteomes" id="UP000011096">
    <property type="component" value="Unassembled WGS sequence"/>
</dbReference>
<organism evidence="2 3">
    <name type="scientific">Colletotrichum fructicola (strain Nara gc5)</name>
    <name type="common">Anthracnose fungus</name>
    <name type="synonym">Colletotrichum gloeosporioides (strain Nara gc5)</name>
    <dbReference type="NCBI Taxonomy" id="1213859"/>
    <lineage>
        <taxon>Eukaryota</taxon>
        <taxon>Fungi</taxon>
        <taxon>Dikarya</taxon>
        <taxon>Ascomycota</taxon>
        <taxon>Pezizomycotina</taxon>
        <taxon>Sordariomycetes</taxon>
        <taxon>Hypocreomycetidae</taxon>
        <taxon>Glomerellales</taxon>
        <taxon>Glomerellaceae</taxon>
        <taxon>Colletotrichum</taxon>
        <taxon>Colletotrichum gloeosporioides species complex</taxon>
    </lineage>
</organism>
<dbReference type="GeneID" id="43613731"/>
<sequence length="152" mass="16467">MEKNMGGKQGREGGERMPHDQSQKQADPNAAGSLFWGSLGQACKADNPGVSIDFVFVSPAQYISLLLYLLLCLAPRASLPRPSPSASQPNTGYLLVNTLLRSFLFLPSRLDGYSYTPTCRPNDLSACRLPPVAPCRIHVSESPPHRPADLST</sequence>
<protein>
    <submittedName>
        <fullName evidence="2">Uncharacterized protein</fullName>
    </submittedName>
</protein>
<gene>
    <name evidence="2" type="ORF">CGGC5_v014763</name>
</gene>
<feature type="region of interest" description="Disordered" evidence="1">
    <location>
        <begin position="1"/>
        <end position="27"/>
    </location>
</feature>
<feature type="compositionally biased region" description="Basic and acidic residues" evidence="1">
    <location>
        <begin position="1"/>
        <end position="22"/>
    </location>
</feature>
<reference evidence="2 3" key="1">
    <citation type="submission" date="2012-08" db="EMBL/GenBank/DDBJ databases">
        <authorList>
            <person name="Gan P.H.P."/>
            <person name="Ikeda K."/>
            <person name="Irieda H."/>
            <person name="Narusaka M."/>
            <person name="O'Connell R.J."/>
            <person name="Narusaka Y."/>
            <person name="Takano Y."/>
            <person name="Kubo Y."/>
            <person name="Shirasu K."/>
        </authorList>
    </citation>
    <scope>NUCLEOTIDE SEQUENCE [LARGE SCALE GENOMIC DNA]</scope>
    <source>
        <strain evidence="2 3">Nara gc5</strain>
    </source>
</reference>
<proteinExistence type="predicted"/>
<dbReference type="EMBL" id="ANPB02000009">
    <property type="protein sequence ID" value="KAF4476921.1"/>
    <property type="molecule type" value="Genomic_DNA"/>
</dbReference>
<evidence type="ECO:0000313" key="3">
    <source>
        <dbReference type="Proteomes" id="UP000011096"/>
    </source>
</evidence>
<evidence type="ECO:0000256" key="1">
    <source>
        <dbReference type="SAM" id="MobiDB-lite"/>
    </source>
</evidence>